<feature type="active site" description="Proton donor" evidence="7">
    <location>
        <position position="312"/>
    </location>
</feature>
<feature type="binding site" evidence="5">
    <location>
        <position position="283"/>
    </location>
    <ligand>
        <name>substrate</name>
    </ligand>
</feature>
<organism evidence="10 11">
    <name type="scientific">Thermosipho africanus (strain TCF52B)</name>
    <dbReference type="NCBI Taxonomy" id="484019"/>
    <lineage>
        <taxon>Bacteria</taxon>
        <taxon>Thermotogati</taxon>
        <taxon>Thermotogota</taxon>
        <taxon>Thermotogae</taxon>
        <taxon>Thermotogales</taxon>
        <taxon>Fervidobacteriaceae</taxon>
        <taxon>Thermosipho</taxon>
    </lineage>
</organism>
<dbReference type="FunFam" id="3.20.20.10:FF:000003">
    <property type="entry name" value="Diaminopimelate decarboxylase"/>
    <property type="match status" value="1"/>
</dbReference>
<evidence type="ECO:0000256" key="2">
    <source>
        <dbReference type="ARBA" id="ARBA00022793"/>
    </source>
</evidence>
<comment type="pathway">
    <text evidence="5 8">Amino-acid biosynthesis; L-lysine biosynthesis via DAP pathway; L-lysine from DL-2,6-diaminopimelate: step 1/1.</text>
</comment>
<dbReference type="GO" id="GO:0009089">
    <property type="term" value="P:lysine biosynthetic process via diaminopimelate"/>
    <property type="evidence" value="ECO:0007669"/>
    <property type="project" value="UniProtKB-UniRule"/>
</dbReference>
<dbReference type="PRINTS" id="PR01179">
    <property type="entry name" value="ODADCRBXLASE"/>
</dbReference>
<dbReference type="GO" id="GO:0008836">
    <property type="term" value="F:diaminopimelate decarboxylase activity"/>
    <property type="evidence" value="ECO:0007669"/>
    <property type="project" value="UniProtKB-UniRule"/>
</dbReference>
<comment type="function">
    <text evidence="5">Specifically catalyzes the decarboxylation of meso-diaminopimelate (meso-DAP) to L-lysine.</text>
</comment>
<protein>
    <recommendedName>
        <fullName evidence="5 6">Diaminopimelate decarboxylase</fullName>
        <shortName evidence="5">DAP decarboxylase</shortName>
        <shortName evidence="5">DAPDC</shortName>
        <ecNumber evidence="5 6">4.1.1.20</ecNumber>
    </recommendedName>
</protein>
<dbReference type="InterPro" id="IPR000183">
    <property type="entry name" value="Orn/DAP/Arg_de-COase"/>
</dbReference>
<evidence type="ECO:0000256" key="1">
    <source>
        <dbReference type="ARBA" id="ARBA00001933"/>
    </source>
</evidence>
<dbReference type="InterPro" id="IPR002986">
    <property type="entry name" value="DAP_deCOOHase_LysA"/>
</dbReference>
<comment type="similarity">
    <text evidence="5">Belongs to the Orn/Lys/Arg decarboxylase class-II family. LysA subfamily.</text>
</comment>
<dbReference type="PROSITE" id="PS00878">
    <property type="entry name" value="ODR_DC_2_1"/>
    <property type="match status" value="1"/>
</dbReference>
<evidence type="ECO:0000256" key="6">
    <source>
        <dbReference type="NCBIfam" id="TIGR01048"/>
    </source>
</evidence>
<feature type="binding site" evidence="5">
    <location>
        <position position="287"/>
    </location>
    <ligand>
        <name>substrate</name>
    </ligand>
</feature>
<keyword evidence="5 8" id="KW-0457">Lysine biosynthesis</keyword>
<keyword evidence="4 5" id="KW-0456">Lyase</keyword>
<dbReference type="Gene3D" id="2.40.37.10">
    <property type="entry name" value="Lyase, Ornithine Decarboxylase, Chain A, domain 1"/>
    <property type="match status" value="1"/>
</dbReference>
<dbReference type="eggNOG" id="COG0019">
    <property type="taxonomic scope" value="Bacteria"/>
</dbReference>
<evidence type="ECO:0000313" key="10">
    <source>
        <dbReference type="EMBL" id="ACJ75770.1"/>
    </source>
</evidence>
<dbReference type="Proteomes" id="UP000002453">
    <property type="component" value="Chromosome"/>
</dbReference>
<evidence type="ECO:0000313" key="11">
    <source>
        <dbReference type="Proteomes" id="UP000002453"/>
    </source>
</evidence>
<proteinExistence type="inferred from homology"/>
<evidence type="ECO:0000259" key="9">
    <source>
        <dbReference type="Pfam" id="PF02784"/>
    </source>
</evidence>
<feature type="binding site" evidence="5">
    <location>
        <position position="313"/>
    </location>
    <ligand>
        <name>substrate</name>
    </ligand>
</feature>
<comment type="catalytic activity">
    <reaction evidence="5 8">
        <text>meso-2,6-diaminopimelate + H(+) = L-lysine + CO2</text>
        <dbReference type="Rhea" id="RHEA:15101"/>
        <dbReference type="ChEBI" id="CHEBI:15378"/>
        <dbReference type="ChEBI" id="CHEBI:16526"/>
        <dbReference type="ChEBI" id="CHEBI:32551"/>
        <dbReference type="ChEBI" id="CHEBI:57791"/>
        <dbReference type="EC" id="4.1.1.20"/>
    </reaction>
</comment>
<dbReference type="GO" id="GO:0030170">
    <property type="term" value="F:pyridoxal phosphate binding"/>
    <property type="evidence" value="ECO:0007669"/>
    <property type="project" value="UniProtKB-UniRule"/>
</dbReference>
<dbReference type="NCBIfam" id="TIGR01048">
    <property type="entry name" value="lysA"/>
    <property type="match status" value="1"/>
</dbReference>
<dbReference type="HOGENOM" id="CLU_026444_0_1_0"/>
<feature type="modified residue" description="N6-(pyridoxal phosphate)lysine" evidence="5 7">
    <location>
        <position position="47"/>
    </location>
</feature>
<dbReference type="PANTHER" id="PTHR43727:SF2">
    <property type="entry name" value="GROUP IV DECARBOXYLASE"/>
    <property type="match status" value="1"/>
</dbReference>
<dbReference type="PRINTS" id="PR01181">
    <property type="entry name" value="DAPDCRBXLASE"/>
</dbReference>
<keyword evidence="3 5" id="KW-0663">Pyridoxal phosphate</keyword>
<dbReference type="PANTHER" id="PTHR43727">
    <property type="entry name" value="DIAMINOPIMELATE DECARBOXYLASE"/>
    <property type="match status" value="1"/>
</dbReference>
<dbReference type="Gene3D" id="3.20.20.10">
    <property type="entry name" value="Alanine racemase"/>
    <property type="match status" value="1"/>
</dbReference>
<feature type="binding site" evidence="5">
    <location>
        <begin position="244"/>
        <end position="247"/>
    </location>
    <ligand>
        <name>pyridoxal 5'-phosphate</name>
        <dbReference type="ChEBI" id="CHEBI:597326"/>
    </ligand>
</feature>
<feature type="binding site" evidence="5">
    <location>
        <position position="341"/>
    </location>
    <ligand>
        <name>substrate</name>
    </ligand>
</feature>
<keyword evidence="5" id="KW-0028">Amino-acid biosynthesis</keyword>
<name>B7ICP3_THEAB</name>
<feature type="binding site" evidence="5">
    <location>
        <position position="247"/>
    </location>
    <ligand>
        <name>substrate</name>
    </ligand>
</feature>
<dbReference type="STRING" id="484019.THA_1325"/>
<dbReference type="CDD" id="cd06828">
    <property type="entry name" value="PLPDE_III_DapDC"/>
    <property type="match status" value="1"/>
</dbReference>
<evidence type="ECO:0000256" key="3">
    <source>
        <dbReference type="ARBA" id="ARBA00022898"/>
    </source>
</evidence>
<feature type="domain" description="Orn/DAP/Arg decarboxylase 2 N-terminal" evidence="9">
    <location>
        <begin position="24"/>
        <end position="251"/>
    </location>
</feature>
<evidence type="ECO:0000256" key="5">
    <source>
        <dbReference type="HAMAP-Rule" id="MF_02120"/>
    </source>
</evidence>
<dbReference type="RefSeq" id="WP_004101660.1">
    <property type="nucleotide sequence ID" value="NC_011653.1"/>
</dbReference>
<sequence length="384" mass="43906">MKEIFQKVADEIGTPVYIYFEKILEERINKVKNVFEEINFFPTFAAKANNNPAILKILKNHGFGVDILGEGELLACKIASIEGDKIVWNGNGKTKEQKDLMKEYKVKYVNVDSKEEFENLWKNEDDFELFLRVNPDIDAKTHPYISTGLKKHKFGVDFKTAEEILKSQKISGVHIHIGSQITDVKPFKEAIEKTLKLCQKYNIEKINIGGGWGIKYKDENELNTQEYKEEIIPLLKNFKLVINELGRFIIAPAGFLLTRVTLIKKTEKKFFVVTESGMNHLLRPALYNAYHEIEVLNNSKDEILADVVGPLCESGDFLAKERKIKKPEIGELLVIKNAGAYGFSMANNYNGTVRPAEVLITKDGKIKLIRKRETFDELFKNVIL</sequence>
<feature type="binding site" evidence="5">
    <location>
        <position position="341"/>
    </location>
    <ligand>
        <name>pyridoxal 5'-phosphate</name>
        <dbReference type="ChEBI" id="CHEBI:597326"/>
    </ligand>
</feature>
<dbReference type="Pfam" id="PF02784">
    <property type="entry name" value="Orn_Arg_deC_N"/>
    <property type="match status" value="1"/>
</dbReference>
<dbReference type="SUPFAM" id="SSF51419">
    <property type="entry name" value="PLP-binding barrel"/>
    <property type="match status" value="1"/>
</dbReference>
<dbReference type="OrthoDB" id="9802241at2"/>
<keyword evidence="11" id="KW-1185">Reference proteome</keyword>
<evidence type="ECO:0000256" key="8">
    <source>
        <dbReference type="RuleBase" id="RU003738"/>
    </source>
</evidence>
<dbReference type="InterPro" id="IPR022653">
    <property type="entry name" value="De-COase2_pyr-phos_BS"/>
</dbReference>
<feature type="binding site" evidence="5">
    <location>
        <position position="211"/>
    </location>
    <ligand>
        <name>pyridoxal 5'-phosphate</name>
        <dbReference type="ChEBI" id="CHEBI:597326"/>
    </ligand>
</feature>
<keyword evidence="2 5" id="KW-0210">Decarboxylase</keyword>
<dbReference type="SUPFAM" id="SSF50621">
    <property type="entry name" value="Alanine racemase C-terminal domain-like"/>
    <property type="match status" value="1"/>
</dbReference>
<evidence type="ECO:0000256" key="4">
    <source>
        <dbReference type="ARBA" id="ARBA00023239"/>
    </source>
</evidence>
<dbReference type="InterPro" id="IPR022644">
    <property type="entry name" value="De-COase2_N"/>
</dbReference>
<dbReference type="HAMAP" id="MF_02120">
    <property type="entry name" value="LysA"/>
    <property type="match status" value="1"/>
</dbReference>
<dbReference type="AlphaFoldDB" id="B7ICP3"/>
<reference evidence="10 11" key="1">
    <citation type="journal article" date="2009" name="J. Bacteriol.">
        <title>The genome of Thermosipho africanus TCF52B: lateral genetic connections to the Firmicutes and Archaea.</title>
        <authorList>
            <person name="Nesboe C.L."/>
            <person name="Bapteste E."/>
            <person name="Curtis B."/>
            <person name="Dahle H."/>
            <person name="Lopez P."/>
            <person name="Macleod D."/>
            <person name="Dlutek M."/>
            <person name="Bowman S."/>
            <person name="Zhaxybayeva O."/>
            <person name="Birkeland N.-K."/>
            <person name="Doolittle W.F."/>
        </authorList>
    </citation>
    <scope>NUCLEOTIDE SEQUENCE [LARGE SCALE GENOMIC DNA]</scope>
    <source>
        <strain evidence="10 11">TCF52B</strain>
    </source>
</reference>
<gene>
    <name evidence="5 10" type="primary">lysA</name>
    <name evidence="10" type="ordered locus">THA_1325</name>
</gene>
<comment type="cofactor">
    <cofactor evidence="1 5 7 8">
        <name>pyridoxal 5'-phosphate</name>
        <dbReference type="ChEBI" id="CHEBI:597326"/>
    </cofactor>
</comment>
<dbReference type="EC" id="4.1.1.20" evidence="5 6"/>
<dbReference type="KEGG" id="taf:THA_1325"/>
<dbReference type="UniPathway" id="UPA00034">
    <property type="reaction ID" value="UER00027"/>
</dbReference>
<comment type="subunit">
    <text evidence="5">Homodimer.</text>
</comment>
<dbReference type="InterPro" id="IPR029066">
    <property type="entry name" value="PLP-binding_barrel"/>
</dbReference>
<dbReference type="EMBL" id="CP001185">
    <property type="protein sequence ID" value="ACJ75770.1"/>
    <property type="molecule type" value="Genomic_DNA"/>
</dbReference>
<dbReference type="InterPro" id="IPR009006">
    <property type="entry name" value="Ala_racemase/Decarboxylase_C"/>
</dbReference>
<accession>B7ICP3</accession>
<evidence type="ECO:0000256" key="7">
    <source>
        <dbReference type="PIRSR" id="PIRSR600183-50"/>
    </source>
</evidence>